<dbReference type="EMBL" id="MU118099">
    <property type="protein sequence ID" value="KAF9645209.1"/>
    <property type="molecule type" value="Genomic_DNA"/>
</dbReference>
<name>A0ACB6Z6P7_THEGA</name>
<protein>
    <submittedName>
        <fullName evidence="1">Uncharacterized protein</fullName>
    </submittedName>
</protein>
<keyword evidence="2" id="KW-1185">Reference proteome</keyword>
<reference evidence="1" key="1">
    <citation type="submission" date="2019-10" db="EMBL/GenBank/DDBJ databases">
        <authorList>
            <consortium name="DOE Joint Genome Institute"/>
            <person name="Kuo A."/>
            <person name="Miyauchi S."/>
            <person name="Kiss E."/>
            <person name="Drula E."/>
            <person name="Kohler A."/>
            <person name="Sanchez-Garcia M."/>
            <person name="Andreopoulos B."/>
            <person name="Barry K.W."/>
            <person name="Bonito G."/>
            <person name="Buee M."/>
            <person name="Carver A."/>
            <person name="Chen C."/>
            <person name="Cichocki N."/>
            <person name="Clum A."/>
            <person name="Culley D."/>
            <person name="Crous P.W."/>
            <person name="Fauchery L."/>
            <person name="Girlanda M."/>
            <person name="Hayes R."/>
            <person name="Keri Z."/>
            <person name="Labutti K."/>
            <person name="Lipzen A."/>
            <person name="Lombard V."/>
            <person name="Magnuson J."/>
            <person name="Maillard F."/>
            <person name="Morin E."/>
            <person name="Murat C."/>
            <person name="Nolan M."/>
            <person name="Ohm R."/>
            <person name="Pangilinan J."/>
            <person name="Pereira M."/>
            <person name="Perotto S."/>
            <person name="Peter M."/>
            <person name="Riley R."/>
            <person name="Sitrit Y."/>
            <person name="Stielow B."/>
            <person name="Szollosi G."/>
            <person name="Zifcakova L."/>
            <person name="Stursova M."/>
            <person name="Spatafora J.W."/>
            <person name="Tedersoo L."/>
            <person name="Vaario L.-M."/>
            <person name="Yamada A."/>
            <person name="Yan M."/>
            <person name="Wang P."/>
            <person name="Xu J."/>
            <person name="Bruns T."/>
            <person name="Baldrian P."/>
            <person name="Vilgalys R."/>
            <person name="Henrissat B."/>
            <person name="Grigoriev I.V."/>
            <person name="Hibbett D."/>
            <person name="Nagy L.G."/>
            <person name="Martin F.M."/>
        </authorList>
    </citation>
    <scope>NUCLEOTIDE SEQUENCE</scope>
    <source>
        <strain evidence="1">P2</strain>
    </source>
</reference>
<organism evidence="1 2">
    <name type="scientific">Thelephora ganbajun</name>
    <name type="common">Ganba fungus</name>
    <dbReference type="NCBI Taxonomy" id="370292"/>
    <lineage>
        <taxon>Eukaryota</taxon>
        <taxon>Fungi</taxon>
        <taxon>Dikarya</taxon>
        <taxon>Basidiomycota</taxon>
        <taxon>Agaricomycotina</taxon>
        <taxon>Agaricomycetes</taxon>
        <taxon>Thelephorales</taxon>
        <taxon>Thelephoraceae</taxon>
        <taxon>Thelephora</taxon>
    </lineage>
</organism>
<evidence type="ECO:0000313" key="2">
    <source>
        <dbReference type="Proteomes" id="UP000886501"/>
    </source>
</evidence>
<dbReference type="Proteomes" id="UP000886501">
    <property type="component" value="Unassembled WGS sequence"/>
</dbReference>
<sequence>MRGAFRCISVRRCDRAICCLEGVRLVGKRILCRLTATVLPVVWFVPFLSLSRSRP</sequence>
<gene>
    <name evidence="1" type="ORF">BDM02DRAFT_3120564</name>
</gene>
<comment type="caution">
    <text evidence="1">The sequence shown here is derived from an EMBL/GenBank/DDBJ whole genome shotgun (WGS) entry which is preliminary data.</text>
</comment>
<proteinExistence type="predicted"/>
<reference evidence="1" key="2">
    <citation type="journal article" date="2020" name="Nat. Commun.">
        <title>Large-scale genome sequencing of mycorrhizal fungi provides insights into the early evolution of symbiotic traits.</title>
        <authorList>
            <person name="Miyauchi S."/>
            <person name="Kiss E."/>
            <person name="Kuo A."/>
            <person name="Drula E."/>
            <person name="Kohler A."/>
            <person name="Sanchez-Garcia M."/>
            <person name="Morin E."/>
            <person name="Andreopoulos B."/>
            <person name="Barry K.W."/>
            <person name="Bonito G."/>
            <person name="Buee M."/>
            <person name="Carver A."/>
            <person name="Chen C."/>
            <person name="Cichocki N."/>
            <person name="Clum A."/>
            <person name="Culley D."/>
            <person name="Crous P.W."/>
            <person name="Fauchery L."/>
            <person name="Girlanda M."/>
            <person name="Hayes R.D."/>
            <person name="Keri Z."/>
            <person name="LaButti K."/>
            <person name="Lipzen A."/>
            <person name="Lombard V."/>
            <person name="Magnuson J."/>
            <person name="Maillard F."/>
            <person name="Murat C."/>
            <person name="Nolan M."/>
            <person name="Ohm R.A."/>
            <person name="Pangilinan J."/>
            <person name="Pereira M.F."/>
            <person name="Perotto S."/>
            <person name="Peter M."/>
            <person name="Pfister S."/>
            <person name="Riley R."/>
            <person name="Sitrit Y."/>
            <person name="Stielow J.B."/>
            <person name="Szollosi G."/>
            <person name="Zifcakova L."/>
            <person name="Stursova M."/>
            <person name="Spatafora J.W."/>
            <person name="Tedersoo L."/>
            <person name="Vaario L.M."/>
            <person name="Yamada A."/>
            <person name="Yan M."/>
            <person name="Wang P."/>
            <person name="Xu J."/>
            <person name="Bruns T."/>
            <person name="Baldrian P."/>
            <person name="Vilgalys R."/>
            <person name="Dunand C."/>
            <person name="Henrissat B."/>
            <person name="Grigoriev I.V."/>
            <person name="Hibbett D."/>
            <person name="Nagy L.G."/>
            <person name="Martin F.M."/>
        </authorList>
    </citation>
    <scope>NUCLEOTIDE SEQUENCE</scope>
    <source>
        <strain evidence="1">P2</strain>
    </source>
</reference>
<evidence type="ECO:0000313" key="1">
    <source>
        <dbReference type="EMBL" id="KAF9645209.1"/>
    </source>
</evidence>
<accession>A0ACB6Z6P7</accession>